<reference evidence="2 3" key="1">
    <citation type="submission" date="2016-05" db="EMBL/GenBank/DDBJ databases">
        <title>Draft Genome Sequences of Stenotrophomonas maltophilia Strains Sm32COP, Sm41DVV, Sm46PAILV, SmF3, SmF22, SmSOFb1 and SmCVFa1, Isolated from Different Manures, in France.</title>
        <authorList>
            <person name="Nazaret S."/>
            <person name="Bodilis J."/>
        </authorList>
    </citation>
    <scope>NUCLEOTIDE SEQUENCE [LARGE SCALE GENOMIC DNA]</scope>
    <source>
        <strain evidence="2 3">Sm41DVV</strain>
    </source>
</reference>
<comment type="caution">
    <text evidence="2">The sequence shown here is derived from an EMBL/GenBank/DDBJ whole genome shotgun (WGS) entry which is preliminary data.</text>
</comment>
<accession>A0AAP7GQT8</accession>
<evidence type="ECO:0000256" key="1">
    <source>
        <dbReference type="SAM" id="MobiDB-lite"/>
    </source>
</evidence>
<evidence type="ECO:0000313" key="2">
    <source>
        <dbReference type="EMBL" id="OBU60945.1"/>
    </source>
</evidence>
<proteinExistence type="predicted"/>
<feature type="compositionally biased region" description="Pro residues" evidence="1">
    <location>
        <begin position="94"/>
        <end position="112"/>
    </location>
</feature>
<feature type="region of interest" description="Disordered" evidence="1">
    <location>
        <begin position="50"/>
        <end position="130"/>
    </location>
</feature>
<dbReference type="RefSeq" id="WP_065182418.1">
    <property type="nucleotide sequence ID" value="NZ_LYVI01000007.1"/>
</dbReference>
<sequence>MASPAPIATLCQLARTGGPLLAALLLALLLGWSALHEGSRSSLVTTPALQAQDSLPAAPFGTPPREQAMPRVEAEPDDSRSIKSPLLRQLCGPLPVPPPVPATAPSPYPAPALPSRYQHPPGQAPPSLLS</sequence>
<dbReference type="Proteomes" id="UP000092125">
    <property type="component" value="Unassembled WGS sequence"/>
</dbReference>
<dbReference type="EMBL" id="LYVI01000007">
    <property type="protein sequence ID" value="OBU60945.1"/>
    <property type="molecule type" value="Genomic_DNA"/>
</dbReference>
<dbReference type="AlphaFoldDB" id="A0AAP7GQT8"/>
<gene>
    <name evidence="2" type="ORF">A9K56_12205</name>
</gene>
<protein>
    <submittedName>
        <fullName evidence="2">Uncharacterized protein</fullName>
    </submittedName>
</protein>
<feature type="compositionally biased region" description="Basic and acidic residues" evidence="1">
    <location>
        <begin position="72"/>
        <end position="81"/>
    </location>
</feature>
<organism evidence="2 3">
    <name type="scientific">Stenotrophomonas maltophilia</name>
    <name type="common">Pseudomonas maltophilia</name>
    <name type="synonym">Xanthomonas maltophilia</name>
    <dbReference type="NCBI Taxonomy" id="40324"/>
    <lineage>
        <taxon>Bacteria</taxon>
        <taxon>Pseudomonadati</taxon>
        <taxon>Pseudomonadota</taxon>
        <taxon>Gammaproteobacteria</taxon>
        <taxon>Lysobacterales</taxon>
        <taxon>Lysobacteraceae</taxon>
        <taxon>Stenotrophomonas</taxon>
        <taxon>Stenotrophomonas maltophilia group</taxon>
    </lineage>
</organism>
<name>A0AAP7GQT8_STEMA</name>
<evidence type="ECO:0000313" key="3">
    <source>
        <dbReference type="Proteomes" id="UP000092125"/>
    </source>
</evidence>